<accession>Q48596</accession>
<organism evidence="3">
    <name type="scientific">Lactococcus lactis</name>
    <dbReference type="NCBI Taxonomy" id="1358"/>
    <lineage>
        <taxon>Bacteria</taxon>
        <taxon>Bacillati</taxon>
        <taxon>Bacillota</taxon>
        <taxon>Bacilli</taxon>
        <taxon>Lactobacillales</taxon>
        <taxon>Streptococcaceae</taxon>
        <taxon>Lactococcus</taxon>
    </lineage>
</organism>
<reference evidence="3" key="1">
    <citation type="journal article" date="1990" name="Appl. Environ. Microbiol.">
        <title>Nucleotide sequence and distribution of the pTR2030 resistance determinant (hsp) which aborts bacteriophage infection in lactococci.</title>
        <authorList>
            <person name="Hill C."/>
            <person name="Miller L.A."/>
            <person name="Klaenhammer T.R."/>
        </authorList>
    </citation>
    <scope>NUCLEOTIDE SEQUENCE</scope>
    <source>
        <strain evidence="3">ME2</strain>
        <plasmid evidence="3">pTR2030</plasmid>
    </source>
</reference>
<reference evidence="4" key="6">
    <citation type="journal article" date="2024" name="Nucleic Acids Res.">
        <title>Structure-functional characterization of Lactococcus AbiA phage defense system.</title>
        <authorList>
            <person name="Gapinska M."/>
            <person name="Zajko W."/>
            <person name="Skowronek K."/>
            <person name="Figiel M."/>
            <person name="Krawczyk P.S."/>
            <person name="Egorov A.A."/>
            <person name="Dziembowski A."/>
            <person name="Johansson M.J.O."/>
            <person name="Nowotny M."/>
        </authorList>
    </citation>
    <scope>X-RAY CRYSTALLOGRAPHY (2.75 ANGSTROMS) IN COMPLEX WITH MG(2+)</scope>
</reference>
<evidence type="ECO:0000259" key="1">
    <source>
        <dbReference type="Pfam" id="PF18732"/>
    </source>
</evidence>
<reference evidence="2" key="2">
    <citation type="journal article" date="1991" name="J. Gen. Microbiol.">
        <title>Cloning and characterization of the determinant for abortive infection of bacteriophage from lactococcal plasmid pCI829.</title>
        <authorList>
            <person name="Coffey A.G."/>
            <person name="Fitzgerald G.F."/>
            <person name="Daly C."/>
        </authorList>
    </citation>
    <scope>NUCLEOTIDE SEQUENCE</scope>
</reference>
<dbReference type="InterPro" id="IPR030986">
    <property type="entry name" value="AbiA"/>
</dbReference>
<dbReference type="SMR" id="Q48596"/>
<name>Q48596_9LACT</name>
<gene>
    <name evidence="3" type="primary">abiA</name>
    <name evidence="2" type="synonym">abi829</name>
</gene>
<sequence length="628" mass="73815">MITLQHQDWERAVNMIKNIPPSAKNKYFQTFPFFLLSETSWEELLSENFFYSYIKSGEFLTYQENLSFYDRTIQKSHGAYRQTRIVSPIIYIFLIAIASQVERIYVEKRTNDMSVYFSGSFEKEKNTAHYKQSYNTYMTELNACQEEFDYYFQTDFSTFFHLVDTDNLFNKIDRLDPKSALVYSSLIKMIGQGRMPIVDGNSGLSFLNTVVYLDDFDKEIIDSLKTIVEIESFKLVRYVDDLHIFIKCANKDLDFLNYKVYNLLCEKATKHHLEINSSKTKSFTPTSELSTKMNTDLYNFFVYNEDVDFEQYFSKNTLIEFLDKLNNMSVNADFSEYEKEVLYTLENPEIVSDGSYILNAIVYNKSTWSQDYDIKNKISLLVNSNYRKLRYSAKALITLVLNTRDGDIIKGLLNNLFTTFKNGTNDIIDEIILIEYLVQRKFNHKDLMTILKADDHGIKEYIKAYQTSDFIKSLEKNKVIFYTNQKEVYPLISKDKILNFIYFRAKYFESLDLVLESFAYYKNYFDRFVAHAMFCTGIDSGRKPNYKLYYTEGKLIDGLKQLNFLSSDEITKIINEAHKIRNSNPVSHSSAGLLQNEDFSRYRVKSSLNDLKIIIEQLSTLLQNKNRL</sequence>
<evidence type="ECO:0000313" key="2">
    <source>
        <dbReference type="EMBL" id="AAA25159.1"/>
    </source>
</evidence>
<dbReference type="AlphaFoldDB" id="Q48596"/>
<dbReference type="GO" id="GO:0046872">
    <property type="term" value="F:metal ion binding"/>
    <property type="evidence" value="ECO:0007669"/>
    <property type="project" value="UniProtKB-KW"/>
</dbReference>
<evidence type="ECO:0000313" key="3">
    <source>
        <dbReference type="EMBL" id="AAA65072.1"/>
    </source>
</evidence>
<feature type="binding site" evidence="4">
    <location>
        <position position="516"/>
    </location>
    <ligand>
        <name>Mg(2+)</name>
        <dbReference type="ChEBI" id="CHEBI:18420"/>
    </ligand>
</feature>
<keyword evidence="3" id="KW-0614">Plasmid</keyword>
<dbReference type="EMBL" id="M63080">
    <property type="protein sequence ID" value="AAA25159.1"/>
    <property type="molecule type" value="Genomic_DNA"/>
</dbReference>
<reference evidence="3" key="4">
    <citation type="journal article" date="1998" name="Mol. Microbiol.">
        <title>Control of expression of LlaI restriction in Lactococcus lactis.</title>
        <authorList>
            <person name="O'Sullivan D.J."/>
            <person name="Klaenhammer T.R."/>
        </authorList>
    </citation>
    <scope>NUCLEOTIDE SEQUENCE</scope>
    <source>
        <strain evidence="3">ME2</strain>
        <plasmid evidence="3">pTR2030</plasmid>
    </source>
</reference>
<proteinExistence type="evidence at protein level"/>
<dbReference type="PIR" id="S27586">
    <property type="entry name" value="S27586"/>
</dbReference>
<protein>
    <submittedName>
        <fullName evidence="2">Abi829 protein</fullName>
    </submittedName>
    <submittedName>
        <fullName evidence="3">AbiA</fullName>
    </submittedName>
</protein>
<feature type="domain" description="HEPN like Abia C-terminal" evidence="1">
    <location>
        <begin position="488"/>
        <end position="618"/>
    </location>
</feature>
<dbReference type="EMBL" id="U17233">
    <property type="protein sequence ID" value="AAA65072.1"/>
    <property type="molecule type" value="Genomic_DNA"/>
</dbReference>
<keyword evidence="4" id="KW-0002">3D-structure</keyword>
<keyword evidence="4" id="KW-0479">Metal-binding</keyword>
<reference evidence="3" key="3">
    <citation type="journal article" date="1995" name="J. Bacteriol.">
        <title>In vivo restriction by LlaI is encoded by three genes, arranged in an operon with llaIM, on the conjugative Lactococcus plasmid pTR2030.</title>
        <authorList>
            <person name="O'Sullivan D.J."/>
            <person name="Zagula K."/>
            <person name="Klaenhammer T.R."/>
        </authorList>
    </citation>
    <scope>NUCLEOTIDE SEQUENCE</scope>
    <source>
        <strain evidence="3">ME2</strain>
        <plasmid evidence="3">pTR2030</plasmid>
    </source>
</reference>
<geneLocation type="plasmid" evidence="3">
    <name>pTR2030</name>
</geneLocation>
<dbReference type="NCBIfam" id="TIGR04499">
    <property type="entry name" value="abortive_AbiA"/>
    <property type="match status" value="1"/>
</dbReference>
<evidence type="ECO:0007829" key="4">
    <source>
        <dbReference type="PDB" id="8OZ7"/>
    </source>
</evidence>
<dbReference type="Pfam" id="PF18732">
    <property type="entry name" value="HEPN_AbiA_CTD"/>
    <property type="match status" value="1"/>
</dbReference>
<dbReference type="PDB" id="8OZ7">
    <property type="method" value="X-ray"/>
    <property type="resolution" value="2.75 A"/>
    <property type="chains" value="A/B/C/D=1-628"/>
</dbReference>
<dbReference type="InterPro" id="IPR041026">
    <property type="entry name" value="HEPN_AbiA_CTD"/>
</dbReference>
<accession>Q48629</accession>
<reference evidence="3" key="5">
    <citation type="journal article" date="2006" name="J. Bacteriol.">
        <title>Abortive phage resistance mechanism AbiZ speeds the lysis clock to cause premature lysis of phage-infected Lactococcus lactis.</title>
        <authorList>
            <person name="Durmaz E."/>
            <person name="Klaenhammer T.R."/>
        </authorList>
    </citation>
    <scope>NUCLEOTIDE SEQUENCE</scope>
    <source>
        <strain evidence="3">ME2</strain>
        <plasmid evidence="3">pTR2030</plasmid>
    </source>
</reference>